<keyword evidence="4" id="KW-1185">Reference proteome</keyword>
<gene>
    <name evidence="3" type="ORF">BN1204_016040</name>
    <name evidence="2" type="ORF">NCLIV_016040</name>
</gene>
<organism evidence="2 4">
    <name type="scientific">Neospora caninum (strain Liverpool)</name>
    <dbReference type="NCBI Taxonomy" id="572307"/>
    <lineage>
        <taxon>Eukaryota</taxon>
        <taxon>Sar</taxon>
        <taxon>Alveolata</taxon>
        <taxon>Apicomplexa</taxon>
        <taxon>Conoidasida</taxon>
        <taxon>Coccidia</taxon>
        <taxon>Eucoccidiorida</taxon>
        <taxon>Eimeriorina</taxon>
        <taxon>Sarcocystidae</taxon>
        <taxon>Neospora</taxon>
    </lineage>
</organism>
<feature type="compositionally biased region" description="Basic and acidic residues" evidence="1">
    <location>
        <begin position="1259"/>
        <end position="1276"/>
    </location>
</feature>
<feature type="compositionally biased region" description="Basic and acidic residues" evidence="1">
    <location>
        <begin position="1154"/>
        <end position="1182"/>
    </location>
</feature>
<dbReference type="EMBL" id="FR823387">
    <property type="protein sequence ID" value="CBZ51812.1"/>
    <property type="molecule type" value="Genomic_DNA"/>
</dbReference>
<reference evidence="4" key="3">
    <citation type="journal article" date="2012" name="PLoS Pathog.">
        <title>Comparative genomics of the apicomplexan parasites Toxoplasma gondii and Neospora caninum: Coccidia differing in host range and transmission strategy.</title>
        <authorList>
            <person name="Reid A.J."/>
            <person name="Vermont S.J."/>
            <person name="Cotton J.A."/>
            <person name="Harris D."/>
            <person name="Hill-Cawthorne G.A."/>
            <person name="Konen-Waisman S."/>
            <person name="Latham S.M."/>
            <person name="Mourier T."/>
            <person name="Norton R."/>
            <person name="Quail M.A."/>
            <person name="Sanders M."/>
            <person name="Shanmugam D."/>
            <person name="Sohal A."/>
            <person name="Wasmuth J.D."/>
            <person name="Brunk B."/>
            <person name="Grigg M.E."/>
            <person name="Howard J.C."/>
            <person name="Parkinson J."/>
            <person name="Roos D.S."/>
            <person name="Trees A.J."/>
            <person name="Berriman M."/>
            <person name="Pain A."/>
            <person name="Wastling J.M."/>
        </authorList>
    </citation>
    <scope>NUCLEOTIDE SEQUENCE [LARGE SCALE GENOMIC DNA]</scope>
    <source>
        <strain evidence="4">Liverpool</strain>
    </source>
</reference>
<feature type="compositionally biased region" description="Basic and acidic residues" evidence="1">
    <location>
        <begin position="1062"/>
        <end position="1071"/>
    </location>
</feature>
<reference evidence="2" key="1">
    <citation type="submission" date="2011-02" db="EMBL/GenBank/DDBJ databases">
        <authorList>
            <person name="Aslett M."/>
        </authorList>
    </citation>
    <scope>NUCLEOTIDE SEQUENCE</scope>
    <source>
        <strain evidence="2">Liverpool</strain>
    </source>
</reference>
<feature type="region of interest" description="Disordered" evidence="1">
    <location>
        <begin position="1036"/>
        <end position="1218"/>
    </location>
</feature>
<dbReference type="OMA" id="HRWESRE"/>
<dbReference type="RefSeq" id="XP_003881845.1">
    <property type="nucleotide sequence ID" value="XM_003881796.1"/>
</dbReference>
<feature type="region of interest" description="Disordered" evidence="1">
    <location>
        <begin position="541"/>
        <end position="634"/>
    </location>
</feature>
<reference evidence="2" key="2">
    <citation type="submission" date="2011-03" db="EMBL/GenBank/DDBJ databases">
        <title>Comparative genomics and transcriptomics of Neospora caninum and Toxoplasma gondii.</title>
        <authorList>
            <person name="Reid A.J."/>
            <person name="Sohal A."/>
            <person name="Harris D."/>
            <person name="Quail M."/>
            <person name="Sanders M."/>
            <person name="Berriman M."/>
            <person name="Wastling J.M."/>
            <person name="Pain A."/>
        </authorList>
    </citation>
    <scope>NUCLEOTIDE SEQUENCE</scope>
    <source>
        <strain evidence="2">Liverpool</strain>
    </source>
</reference>
<evidence type="ECO:0000313" key="2">
    <source>
        <dbReference type="EMBL" id="CBZ51812.1"/>
    </source>
</evidence>
<feature type="compositionally biased region" description="Low complexity" evidence="1">
    <location>
        <begin position="541"/>
        <end position="552"/>
    </location>
</feature>
<feature type="region of interest" description="Disordered" evidence="1">
    <location>
        <begin position="138"/>
        <end position="167"/>
    </location>
</feature>
<dbReference type="Proteomes" id="UP000007494">
    <property type="component" value="Chromosome VI"/>
</dbReference>
<feature type="region of interest" description="Disordered" evidence="1">
    <location>
        <begin position="1240"/>
        <end position="1278"/>
    </location>
</feature>
<feature type="region of interest" description="Disordered" evidence="1">
    <location>
        <begin position="678"/>
        <end position="759"/>
    </location>
</feature>
<feature type="region of interest" description="Disordered" evidence="1">
    <location>
        <begin position="283"/>
        <end position="383"/>
    </location>
</feature>
<dbReference type="InParanoid" id="F0VDL9"/>
<accession>F0VDL9</accession>
<reference evidence="3" key="4">
    <citation type="journal article" date="2015" name="PLoS ONE">
        <title>Comprehensive Evaluation of Toxoplasma gondii VEG and Neospora caninum LIV Genomes with Tachyzoite Stage Transcriptome and Proteome Defines Novel Transcript Features.</title>
        <authorList>
            <person name="Ramaprasad A."/>
            <person name="Mourier T."/>
            <person name="Naeem R."/>
            <person name="Malas T.B."/>
            <person name="Moussa E."/>
            <person name="Panigrahi A."/>
            <person name="Vermont S.J."/>
            <person name="Otto T.D."/>
            <person name="Wastling J."/>
            <person name="Pain A."/>
        </authorList>
    </citation>
    <scope>NUCLEOTIDE SEQUENCE</scope>
    <source>
        <strain evidence="3">Liverpool</strain>
    </source>
</reference>
<feature type="compositionally biased region" description="Low complexity" evidence="1">
    <location>
        <begin position="877"/>
        <end position="906"/>
    </location>
</feature>
<evidence type="ECO:0000313" key="4">
    <source>
        <dbReference type="Proteomes" id="UP000007494"/>
    </source>
</evidence>
<dbReference type="VEuPathDB" id="ToxoDB:NCLIV_016040"/>
<dbReference type="eggNOG" id="ENOG502QZNY">
    <property type="taxonomic scope" value="Eukaryota"/>
</dbReference>
<name>F0VDL9_NEOCL</name>
<feature type="compositionally biased region" description="Low complexity" evidence="1">
    <location>
        <begin position="330"/>
        <end position="343"/>
    </location>
</feature>
<proteinExistence type="predicted"/>
<dbReference type="EMBL" id="LN714480">
    <property type="protein sequence ID" value="CEL65770.1"/>
    <property type="molecule type" value="Genomic_DNA"/>
</dbReference>
<feature type="compositionally biased region" description="Low complexity" evidence="1">
    <location>
        <begin position="686"/>
        <end position="698"/>
    </location>
</feature>
<dbReference type="OrthoDB" id="10396263at2759"/>
<sequence length="1330" mass="138606">MATVNSRSERRTHAAGVLPNAFVYASPTVRSSSSLASPVSREHATDHLAGGPAGAGKLPPDGSPFDGGVASPVTLAVTSESATRATEGAFSPSPSPFTAVAGGLNGTTISGSSPPWRGAPPQLVVSSLNCAPTAFLSRTAETAPAPRGTNQPPSDRARPGGNARGQQQSLGAFAPARVAHEGTLAPGPAASSHAETGEVAFLTPPGASLPPHIVFQRRVLAAQQVPPSRFDNAFCAWLGATRNGWRGEATHAVAAGARSLAPARGQRKSPSSQVQIQVFSALRTEASPPTSGAASSRPARLHPGGPPSSAYSRATTCPVAGRQGGEAFTQPQRTAASASPATAERAREVQAAQPAEGSPRQRPRSSGASSTRGRGRGEAEGLRQHVVELRTGAHPKARSRRLYVDREEDIAAKLVGQVVEKVPGHIAVWVRQGRQLVSPQAARLAPSSAAASAHQGQGHGSSSTLVTYALRYLPEPALHTVVIDNRQHILASTARHSKSEKHTDSLPQNVAPVRIVPHLFGPHAPRRLDCLSASGRLQACRPASPVPRRASPGTAELPNGGAEPVGRGSEDGPRVRGGVEGGPARGAAPSTPPPPSHFLHSTCARGPAQPEAPSGVAASAPRETRPRASPDRAGSVLSRAAGFAFCRPETATRCGGGYFRPLVSCCFEDTATPRLLIPLERREGPSRPAAEAARPAVPLSRPLVSPPQAGAAPPGQRPEVKEAQPATQRERDRARPAGDREGRGAVAAGDSEPSAVRKVPVKRSMSVGVSTTVNAVGQLCVGPEHLRRRSSDIFCPTHLFEPSSGRRNEWQPPLLDSRAMPPESAAGRGVPGHVVEYFFLDACAAARTGKRAAGADADPATDSLAAPSGDSRDARPLAFDAGLPGAADAGAAAASRSSSRSSLSLRWDSRGHVDPSEATPPRSAAGRGTGRRGLYRSVSHTAAFVECRRATCEIYALEDEAFSDSASLPPLELGTRRGTSASPGAARSASVEPSAEPLGEGALLPSLPPKDNAVAEWLLMSGASLSGLDLAQLGCPPQPRAASREETPSQTARPEGGCMRAESGDAREGSEAKTSAETNPREDRGSPPMPAETEAKTVQKPRKNAPPSPPQAARLFAQSQEERRRVAALLVRRLSQGPAVDERKPTENPSARFSENDPRNGDTEGPREGTTRVRELAKKWDRGASQSRQISRRSSSSIPSPRTRGHERFGSGSVDYDDGVGAVYARFGSVAERYLQNLKRPSSVFSSEESSTRTSACRRFSESPRGEGSLRGDDGRQVGVVRGVREEIVSCADAASRDGDGASPSRGPSGTVEKEGNEALEEPEQALALQ</sequence>
<feature type="region of interest" description="Disordered" evidence="1">
    <location>
        <begin position="851"/>
        <end position="931"/>
    </location>
</feature>
<feature type="region of interest" description="Disordered" evidence="1">
    <location>
        <begin position="966"/>
        <end position="1007"/>
    </location>
</feature>
<feature type="compositionally biased region" description="Low complexity" evidence="1">
    <location>
        <begin position="1185"/>
        <end position="1202"/>
    </location>
</feature>
<feature type="compositionally biased region" description="Basic and acidic residues" evidence="1">
    <location>
        <begin position="718"/>
        <end position="743"/>
    </location>
</feature>
<feature type="region of interest" description="Disordered" evidence="1">
    <location>
        <begin position="33"/>
        <end position="120"/>
    </location>
</feature>
<protein>
    <submittedName>
        <fullName evidence="2">Uncharacterized protein</fullName>
    </submittedName>
</protein>
<evidence type="ECO:0000313" key="3">
    <source>
        <dbReference type="EMBL" id="CEL65770.1"/>
    </source>
</evidence>
<evidence type="ECO:0000256" key="1">
    <source>
        <dbReference type="SAM" id="MobiDB-lite"/>
    </source>
</evidence>
<feature type="region of interest" description="Disordered" evidence="1">
    <location>
        <begin position="1291"/>
        <end position="1330"/>
    </location>
</feature>
<dbReference type="GeneID" id="13444360"/>
<feature type="compositionally biased region" description="Low complexity" evidence="1">
    <location>
        <begin position="1242"/>
        <end position="1255"/>
    </location>
</feature>